<dbReference type="AlphaFoldDB" id="A0A372ZSN6"/>
<feature type="transmembrane region" description="Helical" evidence="1">
    <location>
        <begin position="64"/>
        <end position="84"/>
    </location>
</feature>
<sequence length="185" mass="20098">MRRACWAVAALVVPLLLLGFLAGFEVFDAGPLGTPLLIGGALLLAVLARMMYVRGTGAPYPLTGERAALGVSVALIVLCSYWAVGDYAQQKGTADAEDLAHHLYRRPAVVLDTPERLHLGWPGVRETALPDVDLGARFRYRYEGLRLLALSGGRMFLVPRTWTWETGNGLILPFDATVRVAFHPG</sequence>
<keyword evidence="1" id="KW-1133">Transmembrane helix</keyword>
<keyword evidence="1" id="KW-0812">Transmembrane</keyword>
<proteinExistence type="predicted"/>
<evidence type="ECO:0000313" key="3">
    <source>
        <dbReference type="Proteomes" id="UP000263377"/>
    </source>
</evidence>
<name>A0A372ZSN6_9ACTN</name>
<dbReference type="EMBL" id="QVIG01000001">
    <property type="protein sequence ID" value="RGD58205.1"/>
    <property type="molecule type" value="Genomic_DNA"/>
</dbReference>
<accession>A0A372ZSN6</accession>
<keyword evidence="3" id="KW-1185">Reference proteome</keyword>
<evidence type="ECO:0000313" key="2">
    <source>
        <dbReference type="EMBL" id="RGD58205.1"/>
    </source>
</evidence>
<protein>
    <submittedName>
        <fullName evidence="2">Uncharacterized protein</fullName>
    </submittedName>
</protein>
<evidence type="ECO:0000256" key="1">
    <source>
        <dbReference type="SAM" id="Phobius"/>
    </source>
</evidence>
<dbReference type="Proteomes" id="UP000263377">
    <property type="component" value="Unassembled WGS sequence"/>
</dbReference>
<feature type="transmembrane region" description="Helical" evidence="1">
    <location>
        <begin position="33"/>
        <end position="52"/>
    </location>
</feature>
<organism evidence="2 3">
    <name type="scientific">Kitasatospora xanthocidica</name>
    <dbReference type="NCBI Taxonomy" id="83382"/>
    <lineage>
        <taxon>Bacteria</taxon>
        <taxon>Bacillati</taxon>
        <taxon>Actinomycetota</taxon>
        <taxon>Actinomycetes</taxon>
        <taxon>Kitasatosporales</taxon>
        <taxon>Streptomycetaceae</taxon>
        <taxon>Kitasatospora</taxon>
    </lineage>
</organism>
<comment type="caution">
    <text evidence="2">The sequence shown here is derived from an EMBL/GenBank/DDBJ whole genome shotgun (WGS) entry which is preliminary data.</text>
</comment>
<reference evidence="2 3" key="1">
    <citation type="submission" date="2018-08" db="EMBL/GenBank/DDBJ databases">
        <title>Diversity &amp; Physiological Properties of Lignin-Decomposing Actinobacteria from Soil.</title>
        <authorList>
            <person name="Roh S.G."/>
            <person name="Kim S.B."/>
        </authorList>
    </citation>
    <scope>NUCLEOTIDE SEQUENCE [LARGE SCALE GENOMIC DNA]</scope>
    <source>
        <strain evidence="2 3">MMS17-GH009</strain>
    </source>
</reference>
<gene>
    <name evidence="2" type="ORF">DR950_10775</name>
</gene>
<keyword evidence="1" id="KW-0472">Membrane</keyword>